<dbReference type="PANTHER" id="PTHR36582">
    <property type="entry name" value="ANTITOXIN PARD"/>
    <property type="match status" value="1"/>
</dbReference>
<reference evidence="3" key="2">
    <citation type="journal article" date="2014" name="ISME J.">
        <title>Microbial stratification in low pH oxic and suboxic macroscopic growths along an acid mine drainage.</title>
        <authorList>
            <person name="Mendez-Garcia C."/>
            <person name="Mesa V."/>
            <person name="Sprenger R.R."/>
            <person name="Richter M."/>
            <person name="Diez M.S."/>
            <person name="Solano J."/>
            <person name="Bargiela R."/>
            <person name="Golyshina O.V."/>
            <person name="Manteca A."/>
            <person name="Ramos J.L."/>
            <person name="Gallego J.R."/>
            <person name="Llorente I."/>
            <person name="Martins Dos Santos V.A."/>
            <person name="Jensen O.N."/>
            <person name="Pelaez A.I."/>
            <person name="Sanchez J."/>
            <person name="Ferrer M."/>
        </authorList>
    </citation>
    <scope>NUCLEOTIDE SEQUENCE</scope>
</reference>
<dbReference type="InterPro" id="IPR022789">
    <property type="entry name" value="ParD"/>
</dbReference>
<dbReference type="InterPro" id="IPR038296">
    <property type="entry name" value="ParD_sf"/>
</dbReference>
<dbReference type="EMBL" id="AUZX01014006">
    <property type="protein sequence ID" value="EQD33530.1"/>
    <property type="molecule type" value="Genomic_DNA"/>
</dbReference>
<gene>
    <name evidence="3" type="ORF">B1A_18983</name>
    <name evidence="4" type="ORF">B2A_08743</name>
</gene>
<evidence type="ECO:0000313" key="4">
    <source>
        <dbReference type="EMBL" id="EQD46778.1"/>
    </source>
</evidence>
<sequence>MAGHIEKISVALPTDMANLVRRAVDTGDYASSSEVIREALREWKTRRATGAEALAEMRKLWEKGIASGPTEDLDIAAIKRRGRQRLQSSRK</sequence>
<accession>T0ZUE7</accession>
<organism evidence="3">
    <name type="scientific">mine drainage metagenome</name>
    <dbReference type="NCBI Taxonomy" id="410659"/>
    <lineage>
        <taxon>unclassified sequences</taxon>
        <taxon>metagenomes</taxon>
        <taxon>ecological metagenomes</taxon>
    </lineage>
</organism>
<protein>
    <submittedName>
        <fullName evidence="3">Addiction module antidote protein, CopG/Arc/MetJ family</fullName>
    </submittedName>
</protein>
<comment type="similarity">
    <text evidence="1">Belongs to the ParD antitoxin family.</text>
</comment>
<comment type="caution">
    <text evidence="3">The sequence shown here is derived from an EMBL/GenBank/DDBJ whole genome shotgun (WGS) entry which is preliminary data.</text>
</comment>
<dbReference type="CDD" id="cd22231">
    <property type="entry name" value="RHH_NikR_HicB-like"/>
    <property type="match status" value="1"/>
</dbReference>
<dbReference type="AlphaFoldDB" id="T0ZUE7"/>
<keyword evidence="2" id="KW-1277">Toxin-antitoxin system</keyword>
<name>T0ZUE7_9ZZZZ</name>
<evidence type="ECO:0000313" key="3">
    <source>
        <dbReference type="EMBL" id="EQD33530.1"/>
    </source>
</evidence>
<evidence type="ECO:0000256" key="2">
    <source>
        <dbReference type="ARBA" id="ARBA00022649"/>
    </source>
</evidence>
<dbReference type="EMBL" id="AUZZ01006303">
    <property type="protein sequence ID" value="EQD46778.1"/>
    <property type="molecule type" value="Genomic_DNA"/>
</dbReference>
<proteinExistence type="inferred from homology"/>
<dbReference type="SUPFAM" id="SSF47598">
    <property type="entry name" value="Ribbon-helix-helix"/>
    <property type="match status" value="1"/>
</dbReference>
<evidence type="ECO:0000256" key="1">
    <source>
        <dbReference type="ARBA" id="ARBA00008580"/>
    </source>
</evidence>
<dbReference type="GO" id="GO:0006355">
    <property type="term" value="P:regulation of DNA-templated transcription"/>
    <property type="evidence" value="ECO:0007669"/>
    <property type="project" value="InterPro"/>
</dbReference>
<dbReference type="Gene3D" id="6.10.10.120">
    <property type="entry name" value="Antitoxin ParD1-like"/>
    <property type="match status" value="1"/>
</dbReference>
<dbReference type="InterPro" id="IPR010985">
    <property type="entry name" value="Ribbon_hlx_hlx"/>
</dbReference>
<dbReference type="Pfam" id="PF03693">
    <property type="entry name" value="ParD_antitoxin"/>
    <property type="match status" value="1"/>
</dbReference>
<dbReference type="PANTHER" id="PTHR36582:SF2">
    <property type="entry name" value="ANTITOXIN PARD"/>
    <property type="match status" value="1"/>
</dbReference>
<reference evidence="3" key="1">
    <citation type="submission" date="2013-08" db="EMBL/GenBank/DDBJ databases">
        <authorList>
            <person name="Mendez C."/>
            <person name="Richter M."/>
            <person name="Ferrer M."/>
            <person name="Sanchez J."/>
        </authorList>
    </citation>
    <scope>NUCLEOTIDE SEQUENCE</scope>
</reference>